<proteinExistence type="predicted"/>
<name>A0A366HNZ2_9BACT</name>
<evidence type="ECO:0000256" key="5">
    <source>
        <dbReference type="SAM" id="SignalP"/>
    </source>
</evidence>
<keyword evidence="3 5" id="KW-0732">Signal</keyword>
<dbReference type="Pfam" id="PF07452">
    <property type="entry name" value="CHRD"/>
    <property type="match status" value="1"/>
</dbReference>
<feature type="domain" description="CHRD" evidence="6">
    <location>
        <begin position="325"/>
        <end position="447"/>
    </location>
</feature>
<dbReference type="EMBL" id="QNRR01000005">
    <property type="protein sequence ID" value="RBP43951.1"/>
    <property type="molecule type" value="Genomic_DNA"/>
</dbReference>
<dbReference type="AlphaFoldDB" id="A0A366HNZ2"/>
<dbReference type="InterPro" id="IPR010895">
    <property type="entry name" value="CHRD"/>
</dbReference>
<dbReference type="Proteomes" id="UP000253426">
    <property type="component" value="Unassembled WGS sequence"/>
</dbReference>
<dbReference type="Pfam" id="PF08811">
    <property type="entry name" value="DUF1800"/>
    <property type="match status" value="1"/>
</dbReference>
<accession>A0A366HNZ2</accession>
<dbReference type="SMART" id="SM00754">
    <property type="entry name" value="CHRD"/>
    <property type="match status" value="1"/>
</dbReference>
<dbReference type="InterPro" id="IPR059100">
    <property type="entry name" value="TSP3_bac"/>
</dbReference>
<evidence type="ECO:0000313" key="7">
    <source>
        <dbReference type="EMBL" id="RBP43951.1"/>
    </source>
</evidence>
<evidence type="ECO:0000313" key="8">
    <source>
        <dbReference type="Proteomes" id="UP000253426"/>
    </source>
</evidence>
<dbReference type="InterPro" id="IPR014917">
    <property type="entry name" value="DUF1800"/>
</dbReference>
<evidence type="ECO:0000256" key="3">
    <source>
        <dbReference type="ARBA" id="ARBA00022729"/>
    </source>
</evidence>
<gene>
    <name evidence="7" type="ORF">DES53_105350</name>
</gene>
<keyword evidence="4" id="KW-0106">Calcium</keyword>
<feature type="chain" id="PRO_5016718786" evidence="5">
    <location>
        <begin position="26"/>
        <end position="1220"/>
    </location>
</feature>
<sequence>MTRSSLLTLLGVTSAFGLAVSSVQASTDYNNDGYDDVWQHRHSVTVSSFPLASDYDGDGYTNQAESVAGTDLRNSLDCPEITNTVISGTNVQVSIKTQTGKSYQLQSSAAPNGPTWTNEGTAITGNGAVQTVTVASGTGTKHYRFSVSDKDTDGDGVSDWAEGLMGTNPALANSPANASGGAASDADVLRSLMSFTTAVITSSAYEKENTNGRIRITRTFGTMPLTLSLTTSGNTVATKGSAASTDYTLKDGAGAALSASSFTVPSGATTFDVQIAPVVETPNVPEVPEMLRLTLRRVNGSVTVPVGSTQGVNIRDATNVDANRKLFVAYLGREGGAITTATGLATLLLNGDNTVGEVNSTFSNLTSAQSASHLHAAPATDPQASGPIVESLPLGQVTGHLYDVQAETIASWATDQAALNALFGGFVYINVHSANYGSGEIRGNYTLSDGSINPPPAPPAPPAYGSAEWPTLAGSDLDRDIVRFLTQATYGATPESIQEVKALITANGNNAIAGYTAWINKQMDLAQTPSPSLQKLVQAADMEEFILRNNKPINAGNDPQFGGASFGWNTTSRTWTSSTIHQNNYPFQNNRRREWWTLVMQSKDQLRQRMALALSEIVVVSENDGTVQAYHYGLANYWDMLAANAFGNYRTILEEVTYSPVMGIYLSHLKNQKATGTISPDENYAREIMQLFSIGLVQRHLNGALKLGNNGLPVPTYDQGDITELARVFTGMSFGKRHQSVANAPTYPTASTQRIGTTLEDNTNFFEGNGVRFWQGQWMNRMKMFDTYHDFNAKVLFNGKAGQTSIPARTNNATPESEGNADVIDALNAIAGNPASGTYNGHPNTPVFIARLLIQRFTTSNPSSAYLYRVAEKYQSTKGNLGEVIKTILLDYEARSLSIADNTVAAGKPKEPILHFAAMHRALKCYTGSPLVNLTTMPITFTTMQAPTTTAYETTEYNKFPANSVRFRWADTQGAITQSPQRPPSVFNWFLPDYVVPGPLATAGLKAPELQVATESNVVNVINAHYNTIFTSYPPTVKAGRGLDDYFNLANYQTGAGAQLSIPQYGVDKGYFDSTTFDASPAPATDQPNNHNNQLDNLVPKWDELIALYTNTYTTVLTAQYAPSPVPATPGTTQKQTAHAEAVKAIVDQCDLLMSAGYLKAKFGASATANPRQSIIDGLNLIAANNRHTTDATNFTNDARTRCRNALYLVTITPQALILK</sequence>
<dbReference type="OrthoDB" id="175607at2"/>
<evidence type="ECO:0000256" key="2">
    <source>
        <dbReference type="ARBA" id="ARBA00022525"/>
    </source>
</evidence>
<protein>
    <submittedName>
        <fullName evidence="7">CHRD domain-containing protein</fullName>
    </submittedName>
</protein>
<dbReference type="Pfam" id="PF18884">
    <property type="entry name" value="TSP3_bac"/>
    <property type="match status" value="2"/>
</dbReference>
<evidence type="ECO:0000259" key="6">
    <source>
        <dbReference type="SMART" id="SM00754"/>
    </source>
</evidence>
<dbReference type="RefSeq" id="WP_113959407.1">
    <property type="nucleotide sequence ID" value="NZ_QNRR01000005.1"/>
</dbReference>
<evidence type="ECO:0000256" key="1">
    <source>
        <dbReference type="ARBA" id="ARBA00004613"/>
    </source>
</evidence>
<comment type="caution">
    <text evidence="7">The sequence shown here is derived from an EMBL/GenBank/DDBJ whole genome shotgun (WGS) entry which is preliminary data.</text>
</comment>
<feature type="signal peptide" evidence="5">
    <location>
        <begin position="1"/>
        <end position="25"/>
    </location>
</feature>
<keyword evidence="8" id="KW-1185">Reference proteome</keyword>
<keyword evidence="2" id="KW-0964">Secreted</keyword>
<reference evidence="7 8" key="1">
    <citation type="submission" date="2018-06" db="EMBL/GenBank/DDBJ databases">
        <title>Genomic Encyclopedia of Type Strains, Phase IV (KMG-IV): sequencing the most valuable type-strain genomes for metagenomic binning, comparative biology and taxonomic classification.</title>
        <authorList>
            <person name="Goeker M."/>
        </authorList>
    </citation>
    <scope>NUCLEOTIDE SEQUENCE [LARGE SCALE GENOMIC DNA]</scope>
    <source>
        <strain evidence="7 8">DSM 25532</strain>
    </source>
</reference>
<comment type="subcellular location">
    <subcellularLocation>
        <location evidence="1">Secreted</location>
    </subcellularLocation>
</comment>
<evidence type="ECO:0000256" key="4">
    <source>
        <dbReference type="ARBA" id="ARBA00022837"/>
    </source>
</evidence>
<organism evidence="7 8">
    <name type="scientific">Roseimicrobium gellanilyticum</name>
    <dbReference type="NCBI Taxonomy" id="748857"/>
    <lineage>
        <taxon>Bacteria</taxon>
        <taxon>Pseudomonadati</taxon>
        <taxon>Verrucomicrobiota</taxon>
        <taxon>Verrucomicrobiia</taxon>
        <taxon>Verrucomicrobiales</taxon>
        <taxon>Verrucomicrobiaceae</taxon>
        <taxon>Roseimicrobium</taxon>
    </lineage>
</organism>